<reference evidence="2" key="2">
    <citation type="submission" date="2025-09" db="UniProtKB">
        <authorList>
            <consortium name="Ensembl"/>
        </authorList>
    </citation>
    <scope>IDENTIFICATION</scope>
</reference>
<name>A0A8B9CT34_9AVES</name>
<protein>
    <submittedName>
        <fullName evidence="2">Uncharacterized protein</fullName>
    </submittedName>
</protein>
<evidence type="ECO:0000313" key="2">
    <source>
        <dbReference type="Ensembl" id="ENSABRP00000023633.1"/>
    </source>
</evidence>
<keyword evidence="3" id="KW-1185">Reference proteome</keyword>
<sequence>LFSLSTPRPNPAGEPQRPPGTGRDVFSPPLGSPRPFQQHSRGPWGRAHALPRVGLRGGDGAAEGLCGTEGRFGVMVRKAQGTSGRGWACRHLRLCWRGGPGAPKLRGSWPGPCPADGATSLLQSPAAALPGPEGKLCPPGPLPRGSRTPSLAQPPGPPRP</sequence>
<dbReference type="Proteomes" id="UP000694426">
    <property type="component" value="Unplaced"/>
</dbReference>
<feature type="region of interest" description="Disordered" evidence="1">
    <location>
        <begin position="100"/>
        <end position="160"/>
    </location>
</feature>
<accession>A0A8B9CT34</accession>
<dbReference type="AlphaFoldDB" id="A0A8B9CT34"/>
<evidence type="ECO:0000256" key="1">
    <source>
        <dbReference type="SAM" id="MobiDB-lite"/>
    </source>
</evidence>
<reference evidence="2" key="1">
    <citation type="submission" date="2025-08" db="UniProtKB">
        <authorList>
            <consortium name="Ensembl"/>
        </authorList>
    </citation>
    <scope>IDENTIFICATION</scope>
</reference>
<proteinExistence type="predicted"/>
<organism evidence="2 3">
    <name type="scientific">Anser brachyrhynchus</name>
    <name type="common">Pink-footed goose</name>
    <dbReference type="NCBI Taxonomy" id="132585"/>
    <lineage>
        <taxon>Eukaryota</taxon>
        <taxon>Metazoa</taxon>
        <taxon>Chordata</taxon>
        <taxon>Craniata</taxon>
        <taxon>Vertebrata</taxon>
        <taxon>Euteleostomi</taxon>
        <taxon>Archelosauria</taxon>
        <taxon>Archosauria</taxon>
        <taxon>Dinosauria</taxon>
        <taxon>Saurischia</taxon>
        <taxon>Theropoda</taxon>
        <taxon>Coelurosauria</taxon>
        <taxon>Aves</taxon>
        <taxon>Neognathae</taxon>
        <taxon>Galloanserae</taxon>
        <taxon>Anseriformes</taxon>
        <taxon>Anatidae</taxon>
        <taxon>Anserinae</taxon>
        <taxon>Anser</taxon>
    </lineage>
</organism>
<evidence type="ECO:0000313" key="3">
    <source>
        <dbReference type="Proteomes" id="UP000694426"/>
    </source>
</evidence>
<feature type="region of interest" description="Disordered" evidence="1">
    <location>
        <begin position="1"/>
        <end position="67"/>
    </location>
</feature>
<dbReference type="Ensembl" id="ENSABRT00000033134.1">
    <property type="protein sequence ID" value="ENSABRP00000023633.1"/>
    <property type="gene ID" value="ENSABRG00000019880.1"/>
</dbReference>
<feature type="compositionally biased region" description="Pro residues" evidence="1">
    <location>
        <begin position="8"/>
        <end position="18"/>
    </location>
</feature>